<name>A0A183T429_SCHSO</name>
<dbReference type="PANTHER" id="PTHR11537:SF278">
    <property type="entry name" value="SHAW-LIKE, ISOFORM C"/>
    <property type="match status" value="1"/>
</dbReference>
<dbReference type="EMBL" id="UYSU01036379">
    <property type="protein sequence ID" value="VDL97612.1"/>
    <property type="molecule type" value="Genomic_DNA"/>
</dbReference>
<evidence type="ECO:0000313" key="10">
    <source>
        <dbReference type="WBParaSite" id="SSLN_0001165501-mRNA-1"/>
    </source>
</evidence>
<sequence length="257" mass="28199">MIVGAMCAVTGVLTIALPVPVIVSNFSMFYSHTQARSKLPKKRRRVLPVESIRPKAKTVSPLDRIGGVRLQSNSHVFVQANTTPASLTSQEEDDDDYSIVQQIDGPKPVQQHLFTRRTAVLELPKADQFSEATQGLLNKEDFLADEWASRVVVAVLLAIVTAAVRAVECQEETLNLNRLPGWRNSREGDGLNDDPSVAAATTTVTASVGKCDSTCLQTTKRAMEDPCSVHNEDFPFIQPPFGNFTPEDQTRHLSLIT</sequence>
<keyword evidence="2" id="KW-0813">Transport</keyword>
<keyword evidence="9" id="KW-1185">Reference proteome</keyword>
<evidence type="ECO:0000256" key="5">
    <source>
        <dbReference type="ARBA" id="ARBA00023065"/>
    </source>
</evidence>
<dbReference type="PANTHER" id="PTHR11537">
    <property type="entry name" value="VOLTAGE-GATED POTASSIUM CHANNEL"/>
    <property type="match status" value="1"/>
</dbReference>
<keyword evidence="4" id="KW-1133">Transmembrane helix</keyword>
<accession>A0A183T429</accession>
<dbReference type="GO" id="GO:0042734">
    <property type="term" value="C:presynaptic membrane"/>
    <property type="evidence" value="ECO:0007669"/>
    <property type="project" value="TreeGrafter"/>
</dbReference>
<organism evidence="10">
    <name type="scientific">Schistocephalus solidus</name>
    <name type="common">Tapeworm</name>
    <dbReference type="NCBI Taxonomy" id="70667"/>
    <lineage>
        <taxon>Eukaryota</taxon>
        <taxon>Metazoa</taxon>
        <taxon>Spiralia</taxon>
        <taxon>Lophotrochozoa</taxon>
        <taxon>Platyhelminthes</taxon>
        <taxon>Cestoda</taxon>
        <taxon>Eucestoda</taxon>
        <taxon>Diphyllobothriidea</taxon>
        <taxon>Diphyllobothriidae</taxon>
        <taxon>Schistocephalus</taxon>
    </lineage>
</organism>
<evidence type="ECO:0000256" key="7">
    <source>
        <dbReference type="ARBA" id="ARBA00023303"/>
    </source>
</evidence>
<evidence type="ECO:0000256" key="4">
    <source>
        <dbReference type="ARBA" id="ARBA00022989"/>
    </source>
</evidence>
<dbReference type="GO" id="GO:0001508">
    <property type="term" value="P:action potential"/>
    <property type="evidence" value="ECO:0007669"/>
    <property type="project" value="TreeGrafter"/>
</dbReference>
<evidence type="ECO:0000313" key="8">
    <source>
        <dbReference type="EMBL" id="VDL97612.1"/>
    </source>
</evidence>
<evidence type="ECO:0000256" key="1">
    <source>
        <dbReference type="ARBA" id="ARBA00004141"/>
    </source>
</evidence>
<keyword evidence="5" id="KW-0406">Ion transport</keyword>
<dbReference type="GO" id="GO:0032809">
    <property type="term" value="C:neuronal cell body membrane"/>
    <property type="evidence" value="ECO:0007669"/>
    <property type="project" value="TreeGrafter"/>
</dbReference>
<dbReference type="InterPro" id="IPR028325">
    <property type="entry name" value="VG_K_chnl"/>
</dbReference>
<dbReference type="GO" id="GO:0045211">
    <property type="term" value="C:postsynaptic membrane"/>
    <property type="evidence" value="ECO:0007669"/>
    <property type="project" value="TreeGrafter"/>
</dbReference>
<dbReference type="AlphaFoldDB" id="A0A183T429"/>
<protein>
    <submittedName>
        <fullName evidence="10">DUF3399 domain-containing protein</fullName>
    </submittedName>
</protein>
<reference evidence="8 9" key="2">
    <citation type="submission" date="2018-11" db="EMBL/GenBank/DDBJ databases">
        <authorList>
            <consortium name="Pathogen Informatics"/>
        </authorList>
    </citation>
    <scope>NUCLEOTIDE SEQUENCE [LARGE SCALE GENOMIC DNA]</scope>
    <source>
        <strain evidence="8 9">NST_G2</strain>
    </source>
</reference>
<evidence type="ECO:0000313" key="9">
    <source>
        <dbReference type="Proteomes" id="UP000275846"/>
    </source>
</evidence>
<evidence type="ECO:0000256" key="3">
    <source>
        <dbReference type="ARBA" id="ARBA00022692"/>
    </source>
</evidence>
<dbReference type="GO" id="GO:0005251">
    <property type="term" value="F:delayed rectifier potassium channel activity"/>
    <property type="evidence" value="ECO:0007669"/>
    <property type="project" value="TreeGrafter"/>
</dbReference>
<evidence type="ECO:0000256" key="2">
    <source>
        <dbReference type="ARBA" id="ARBA00022448"/>
    </source>
</evidence>
<reference evidence="10" key="1">
    <citation type="submission" date="2016-06" db="UniProtKB">
        <authorList>
            <consortium name="WormBaseParasite"/>
        </authorList>
    </citation>
    <scope>IDENTIFICATION</scope>
</reference>
<evidence type="ECO:0000256" key="6">
    <source>
        <dbReference type="ARBA" id="ARBA00023136"/>
    </source>
</evidence>
<dbReference type="OrthoDB" id="10025005at2759"/>
<keyword evidence="7" id="KW-0407">Ion channel</keyword>
<gene>
    <name evidence="8" type="ORF">SSLN_LOCUS11227</name>
</gene>
<dbReference type="STRING" id="70667.A0A183T429"/>
<proteinExistence type="predicted"/>
<dbReference type="GO" id="GO:0008076">
    <property type="term" value="C:voltage-gated potassium channel complex"/>
    <property type="evidence" value="ECO:0007669"/>
    <property type="project" value="InterPro"/>
</dbReference>
<dbReference type="WBParaSite" id="SSLN_0001165501-mRNA-1">
    <property type="protein sequence ID" value="SSLN_0001165501-mRNA-1"/>
    <property type="gene ID" value="SSLN_0001165501"/>
</dbReference>
<keyword evidence="6" id="KW-0472">Membrane</keyword>
<dbReference type="GO" id="GO:0043679">
    <property type="term" value="C:axon terminus"/>
    <property type="evidence" value="ECO:0007669"/>
    <property type="project" value="TreeGrafter"/>
</dbReference>
<dbReference type="Proteomes" id="UP000275846">
    <property type="component" value="Unassembled WGS sequence"/>
</dbReference>
<comment type="subcellular location">
    <subcellularLocation>
        <location evidence="1">Membrane</location>
        <topology evidence="1">Multi-pass membrane protein</topology>
    </subcellularLocation>
</comment>
<keyword evidence="3" id="KW-0812">Transmembrane</keyword>
<dbReference type="GO" id="GO:0032590">
    <property type="term" value="C:dendrite membrane"/>
    <property type="evidence" value="ECO:0007669"/>
    <property type="project" value="TreeGrafter"/>
</dbReference>